<dbReference type="EMBL" id="CH408159">
    <property type="protein sequence ID" value="EDK39906.2"/>
    <property type="molecule type" value="Genomic_DNA"/>
</dbReference>
<accession>A5DL53</accession>
<dbReference type="GO" id="GO:0006694">
    <property type="term" value="P:steroid biosynthetic process"/>
    <property type="evidence" value="ECO:0007669"/>
    <property type="project" value="InterPro"/>
</dbReference>
<protein>
    <recommendedName>
        <fullName evidence="3">3-beta hydroxysteroid dehydrogenase/isomerase domain-containing protein</fullName>
    </recommendedName>
</protein>
<dbReference type="PANTHER" id="PTHR10366:SF564">
    <property type="entry name" value="STEROL-4-ALPHA-CARBOXYLATE 3-DEHYDROGENASE, DECARBOXYLATING"/>
    <property type="match status" value="1"/>
</dbReference>
<dbReference type="InterPro" id="IPR050425">
    <property type="entry name" value="NAD(P)_dehydrat-like"/>
</dbReference>
<dbReference type="OrthoDB" id="2735536at2759"/>
<evidence type="ECO:0000259" key="3">
    <source>
        <dbReference type="Pfam" id="PF01073"/>
    </source>
</evidence>
<dbReference type="eggNOG" id="KOG1502">
    <property type="taxonomic scope" value="Eukaryota"/>
</dbReference>
<dbReference type="VEuPathDB" id="FungiDB:PGUG_04004"/>
<dbReference type="STRING" id="294746.A5DL53"/>
<keyword evidence="5" id="KW-1185">Reference proteome</keyword>
<keyword evidence="1" id="KW-0560">Oxidoreductase</keyword>
<evidence type="ECO:0000313" key="4">
    <source>
        <dbReference type="EMBL" id="EDK39906.2"/>
    </source>
</evidence>
<dbReference type="KEGG" id="pgu:PGUG_04004"/>
<dbReference type="GeneID" id="5125240"/>
<proteinExistence type="inferred from homology"/>
<gene>
    <name evidence="4" type="ORF">PGUG_04004</name>
</gene>
<dbReference type="InParanoid" id="A5DL53"/>
<reference evidence="4 5" key="1">
    <citation type="journal article" date="2009" name="Nature">
        <title>Evolution of pathogenicity and sexual reproduction in eight Candida genomes.</title>
        <authorList>
            <person name="Butler G."/>
            <person name="Rasmussen M.D."/>
            <person name="Lin M.F."/>
            <person name="Santos M.A."/>
            <person name="Sakthikumar S."/>
            <person name="Munro C.A."/>
            <person name="Rheinbay E."/>
            <person name="Grabherr M."/>
            <person name="Forche A."/>
            <person name="Reedy J.L."/>
            <person name="Agrafioti I."/>
            <person name="Arnaud M.B."/>
            <person name="Bates S."/>
            <person name="Brown A.J."/>
            <person name="Brunke S."/>
            <person name="Costanzo M.C."/>
            <person name="Fitzpatrick D.A."/>
            <person name="de Groot P.W."/>
            <person name="Harris D."/>
            <person name="Hoyer L.L."/>
            <person name="Hube B."/>
            <person name="Klis F.M."/>
            <person name="Kodira C."/>
            <person name="Lennard N."/>
            <person name="Logue M.E."/>
            <person name="Martin R."/>
            <person name="Neiman A.M."/>
            <person name="Nikolaou E."/>
            <person name="Quail M.A."/>
            <person name="Quinn J."/>
            <person name="Santos M.C."/>
            <person name="Schmitzberger F.F."/>
            <person name="Sherlock G."/>
            <person name="Shah P."/>
            <person name="Silverstein K.A."/>
            <person name="Skrzypek M.S."/>
            <person name="Soll D."/>
            <person name="Staggs R."/>
            <person name="Stansfield I."/>
            <person name="Stumpf M.P."/>
            <person name="Sudbery P.E."/>
            <person name="Srikantha T."/>
            <person name="Zeng Q."/>
            <person name="Berman J."/>
            <person name="Berriman M."/>
            <person name="Heitman J."/>
            <person name="Gow N.A."/>
            <person name="Lorenz M.C."/>
            <person name="Birren B.W."/>
            <person name="Kellis M."/>
            <person name="Cuomo C.A."/>
        </authorList>
    </citation>
    <scope>NUCLEOTIDE SEQUENCE [LARGE SCALE GENOMIC DNA]</scope>
    <source>
        <strain evidence="5">ATCC 6260 / CBS 566 / DSM 6381 / JCM 1539 / NBRC 10279 / NRRL Y-324</strain>
    </source>
</reference>
<organism evidence="4 5">
    <name type="scientific">Meyerozyma guilliermondii (strain ATCC 6260 / CBS 566 / DSM 6381 / JCM 1539 / NBRC 10279 / NRRL Y-324)</name>
    <name type="common">Yeast</name>
    <name type="synonym">Candida guilliermondii</name>
    <dbReference type="NCBI Taxonomy" id="294746"/>
    <lineage>
        <taxon>Eukaryota</taxon>
        <taxon>Fungi</taxon>
        <taxon>Dikarya</taxon>
        <taxon>Ascomycota</taxon>
        <taxon>Saccharomycotina</taxon>
        <taxon>Pichiomycetes</taxon>
        <taxon>Debaryomycetaceae</taxon>
        <taxon>Meyerozyma</taxon>
    </lineage>
</organism>
<evidence type="ECO:0000256" key="1">
    <source>
        <dbReference type="ARBA" id="ARBA00023002"/>
    </source>
</evidence>
<dbReference type="PANTHER" id="PTHR10366">
    <property type="entry name" value="NAD DEPENDENT EPIMERASE/DEHYDRATASE"/>
    <property type="match status" value="1"/>
</dbReference>
<dbReference type="RefSeq" id="XP_001483275.2">
    <property type="nucleotide sequence ID" value="XM_001483225.1"/>
</dbReference>
<name>A5DL53_PICGU</name>
<dbReference type="OMA" id="IHPATCL"/>
<dbReference type="Pfam" id="PF01073">
    <property type="entry name" value="3Beta_HSD"/>
    <property type="match status" value="1"/>
</dbReference>
<dbReference type="HOGENOM" id="CLU_007383_9_2_1"/>
<feature type="domain" description="3-beta hydroxysteroid dehydrogenase/isomerase" evidence="3">
    <location>
        <begin position="5"/>
        <end position="245"/>
    </location>
</feature>
<dbReference type="AlphaFoldDB" id="A5DL53"/>
<sequence>MTIVVVTGGTGYVGTHCVAELLRQGYHVRATVRDAKKEALLKDALKQAAVDPEDRIEYMVADLQDDSGWAEVMQGATYVCHVASPVPSSQNPHAESMIATAVEGTKRVLKFASESKSVKRVVQTSSSAAVTASKVPKDIYTEDDFSDESTTKDAYIKSKAKSERAAWEFVRSKNNMESSHPIELVVLNPVGIYGPVYDRSKAPSSVIIIDFFAKGKLKWVCPDVAYGIVDVRDVAKLHILAMEKPEAKNERFILSESEKVYSLVDIANMMKPELTQQQISNLPKSATSSYLIRALSYIVPPLRASVPLLGLRQSCSSKKAQEFFDWTPIPAAESVAASTRDLLNK</sequence>
<dbReference type="InterPro" id="IPR036291">
    <property type="entry name" value="NAD(P)-bd_dom_sf"/>
</dbReference>
<dbReference type="SUPFAM" id="SSF51735">
    <property type="entry name" value="NAD(P)-binding Rossmann-fold domains"/>
    <property type="match status" value="1"/>
</dbReference>
<evidence type="ECO:0000256" key="2">
    <source>
        <dbReference type="ARBA" id="ARBA00023445"/>
    </source>
</evidence>
<dbReference type="GO" id="GO:0016616">
    <property type="term" value="F:oxidoreductase activity, acting on the CH-OH group of donors, NAD or NADP as acceptor"/>
    <property type="evidence" value="ECO:0007669"/>
    <property type="project" value="InterPro"/>
</dbReference>
<comment type="similarity">
    <text evidence="2">Belongs to the NAD(P)-dependent epimerase/dehydratase family. Dihydroflavonol-4-reductase subfamily.</text>
</comment>
<dbReference type="InterPro" id="IPR002225">
    <property type="entry name" value="3Beta_OHSteriod_DH/Estase"/>
</dbReference>
<dbReference type="Gene3D" id="3.40.50.720">
    <property type="entry name" value="NAD(P)-binding Rossmann-like Domain"/>
    <property type="match status" value="1"/>
</dbReference>
<evidence type="ECO:0000313" key="5">
    <source>
        <dbReference type="Proteomes" id="UP000001997"/>
    </source>
</evidence>
<dbReference type="Proteomes" id="UP000001997">
    <property type="component" value="Unassembled WGS sequence"/>
</dbReference>